<organism evidence="1 2">
    <name type="scientific">Limnospira indica PCC 8005</name>
    <dbReference type="NCBI Taxonomy" id="376219"/>
    <lineage>
        <taxon>Bacteria</taxon>
        <taxon>Bacillati</taxon>
        <taxon>Cyanobacteriota</taxon>
        <taxon>Cyanophyceae</taxon>
        <taxon>Oscillatoriophycideae</taxon>
        <taxon>Oscillatoriales</taxon>
        <taxon>Sirenicapillariaceae</taxon>
        <taxon>Limnospira</taxon>
    </lineage>
</organism>
<dbReference type="Pfam" id="PF13489">
    <property type="entry name" value="Methyltransf_23"/>
    <property type="match status" value="1"/>
</dbReference>
<dbReference type="EMBL" id="FO818640">
    <property type="protein sequence ID" value="CDM96492.1"/>
    <property type="molecule type" value="Genomic_DNA"/>
</dbReference>
<dbReference type="CDD" id="cd02440">
    <property type="entry name" value="AdoMet_MTases"/>
    <property type="match status" value="1"/>
</dbReference>
<accession>A0A9P1P020</accession>
<reference evidence="1 2" key="1">
    <citation type="submission" date="2014-02" db="EMBL/GenBank/DDBJ databases">
        <authorList>
            <person name="Genoscope - CEA"/>
        </authorList>
    </citation>
    <scope>NUCLEOTIDE SEQUENCE [LARGE SCALE GENOMIC DNA]</scope>
    <source>
        <strain evidence="1 2">PCC 8005</strain>
    </source>
</reference>
<dbReference type="InterPro" id="IPR029063">
    <property type="entry name" value="SAM-dependent_MTases_sf"/>
</dbReference>
<proteinExistence type="predicted"/>
<evidence type="ECO:0000313" key="2">
    <source>
        <dbReference type="Proteomes" id="UP000032946"/>
    </source>
</evidence>
<gene>
    <name evidence="1" type="ORF">ARTHRO_40901</name>
</gene>
<dbReference type="Gene3D" id="3.40.50.150">
    <property type="entry name" value="Vaccinia Virus protein VP39"/>
    <property type="match status" value="1"/>
</dbReference>
<dbReference type="Proteomes" id="UP000032946">
    <property type="component" value="Chromosome"/>
</dbReference>
<dbReference type="GO" id="GO:0016740">
    <property type="term" value="F:transferase activity"/>
    <property type="evidence" value="ECO:0007669"/>
    <property type="project" value="UniProtKB-KW"/>
</dbReference>
<protein>
    <recommendedName>
        <fullName evidence="3">Methyltransferase type 11</fullName>
    </recommendedName>
</protein>
<evidence type="ECO:0000313" key="1">
    <source>
        <dbReference type="EMBL" id="CDM96492.1"/>
    </source>
</evidence>
<dbReference type="AlphaFoldDB" id="A0A9P1P020"/>
<name>A0A9P1P020_9CYAN</name>
<dbReference type="SUPFAM" id="SSF53335">
    <property type="entry name" value="S-adenosyl-L-methionine-dependent methyltransferases"/>
    <property type="match status" value="1"/>
</dbReference>
<keyword evidence="1" id="KW-0808">Transferase</keyword>
<keyword evidence="2" id="KW-1185">Reference proteome</keyword>
<sequence length="203" mass="23845">MYLFIEKYNLVKPGYRILHFAPEWGLAQKLRNLVGDGYEPCDLDTDRYKHIGVRKVNLVEDAAKFPPNSYDLIIHNHVIEHLPCNYTAILFFLHRSLKNTGVHLFSIPILSGYDEESLFPLTEEERHRRFGQFDHVRRFGRESLNNTLGLVFRMPDYYDLEQKFGASICELHNIPVDARKGFTGHTIFMFRKNDIRLNAKECK</sequence>
<evidence type="ECO:0008006" key="3">
    <source>
        <dbReference type="Google" id="ProtNLM"/>
    </source>
</evidence>